<comment type="caution">
    <text evidence="3">The sequence shown here is derived from an EMBL/GenBank/DDBJ whole genome shotgun (WGS) entry which is preliminary data.</text>
</comment>
<keyword evidence="2" id="KW-0808">Transferase</keyword>
<accession>A0A1J9RJI3</accession>
<evidence type="ECO:0000313" key="4">
    <source>
        <dbReference type="Proteomes" id="UP000242791"/>
    </source>
</evidence>
<dbReference type="InterPro" id="IPR050483">
    <property type="entry name" value="CoA-transferase_III_domain"/>
</dbReference>
<dbReference type="OrthoDB" id="5863171at2759"/>
<dbReference type="Proteomes" id="UP000242791">
    <property type="component" value="Unassembled WGS sequence"/>
</dbReference>
<sequence>MVVEVDHPTCGPMKLVNTPIKYSDAKPGVRTPPPTLGQHSDEVLRDFVGLGENEIAQLKKDGVVT</sequence>
<keyword evidence="4" id="KW-1185">Reference proteome</keyword>
<comment type="similarity">
    <text evidence="1">Belongs to the CoA-transferase III family.</text>
</comment>
<dbReference type="GO" id="GO:0005739">
    <property type="term" value="C:mitochondrion"/>
    <property type="evidence" value="ECO:0007669"/>
    <property type="project" value="TreeGrafter"/>
</dbReference>
<reference evidence="3 4" key="1">
    <citation type="submission" date="2015-08" db="EMBL/GenBank/DDBJ databases">
        <title>Emmonsia species relationships and genome sequence.</title>
        <authorList>
            <person name="Cuomo C.A."/>
            <person name="Schwartz I.S."/>
            <person name="Kenyon C."/>
            <person name="De Hoog G.S."/>
            <person name="Govender N.P."/>
            <person name="Botha A."/>
            <person name="Moreno L."/>
            <person name="De Vries M."/>
            <person name="Munoz J.F."/>
            <person name="Stielow J.B."/>
        </authorList>
    </citation>
    <scope>NUCLEOTIDE SEQUENCE [LARGE SCALE GENOMIC DNA]</scope>
    <source>
        <strain evidence="3 4">EI222</strain>
    </source>
</reference>
<evidence type="ECO:0008006" key="5">
    <source>
        <dbReference type="Google" id="ProtNLM"/>
    </source>
</evidence>
<dbReference type="STRING" id="1658174.A0A1J9RJI3"/>
<organism evidence="3 4">
    <name type="scientific">Blastomyces percursus</name>
    <dbReference type="NCBI Taxonomy" id="1658174"/>
    <lineage>
        <taxon>Eukaryota</taxon>
        <taxon>Fungi</taxon>
        <taxon>Dikarya</taxon>
        <taxon>Ascomycota</taxon>
        <taxon>Pezizomycotina</taxon>
        <taxon>Eurotiomycetes</taxon>
        <taxon>Eurotiomycetidae</taxon>
        <taxon>Onygenales</taxon>
        <taxon>Ajellomycetaceae</taxon>
        <taxon>Blastomyces</taxon>
    </lineage>
</organism>
<dbReference type="EMBL" id="LGTZ01000032">
    <property type="protein sequence ID" value="OJD28132.1"/>
    <property type="molecule type" value="Genomic_DNA"/>
</dbReference>
<dbReference type="InterPro" id="IPR003673">
    <property type="entry name" value="CoA-Trfase_fam_III"/>
</dbReference>
<dbReference type="InterPro" id="IPR023606">
    <property type="entry name" value="CoA-Trfase_III_dom_1_sf"/>
</dbReference>
<evidence type="ECO:0000256" key="1">
    <source>
        <dbReference type="ARBA" id="ARBA00008383"/>
    </source>
</evidence>
<dbReference type="VEuPathDB" id="FungiDB:ACJ73_00457"/>
<evidence type="ECO:0000313" key="3">
    <source>
        <dbReference type="EMBL" id="OJD28132.1"/>
    </source>
</evidence>
<evidence type="ECO:0000256" key="2">
    <source>
        <dbReference type="ARBA" id="ARBA00022679"/>
    </source>
</evidence>
<dbReference type="Gene3D" id="3.40.50.10540">
    <property type="entry name" value="Crotonobetainyl-coa:carnitine coa-transferase, domain 1"/>
    <property type="match status" value="1"/>
</dbReference>
<proteinExistence type="inferred from homology"/>
<gene>
    <name evidence="3" type="ORF">ACJ73_00457</name>
</gene>
<dbReference type="SUPFAM" id="SSF89796">
    <property type="entry name" value="CoA-transferase family III (CaiB/BaiF)"/>
    <property type="match status" value="1"/>
</dbReference>
<protein>
    <recommendedName>
        <fullName evidence="5">Formyl-CoA transferase</fullName>
    </recommendedName>
</protein>
<dbReference type="PANTHER" id="PTHR48207:SF3">
    <property type="entry name" value="SUCCINATE--HYDROXYMETHYLGLUTARATE COA-TRANSFERASE"/>
    <property type="match status" value="1"/>
</dbReference>
<dbReference type="Pfam" id="PF02515">
    <property type="entry name" value="CoA_transf_3"/>
    <property type="match status" value="1"/>
</dbReference>
<dbReference type="PANTHER" id="PTHR48207">
    <property type="entry name" value="SUCCINATE--HYDROXYMETHYLGLUTARATE COA-TRANSFERASE"/>
    <property type="match status" value="1"/>
</dbReference>
<name>A0A1J9RJI3_9EURO</name>
<dbReference type="AlphaFoldDB" id="A0A1J9RJI3"/>
<dbReference type="GO" id="GO:0047369">
    <property type="term" value="F:succinate-hydroxymethylglutarate CoA-transferase activity"/>
    <property type="evidence" value="ECO:0007669"/>
    <property type="project" value="TreeGrafter"/>
</dbReference>